<evidence type="ECO:0000313" key="3">
    <source>
        <dbReference type="Proteomes" id="UP000032274"/>
    </source>
</evidence>
<dbReference type="EMBL" id="JXIG01000018">
    <property type="protein sequence ID" value="KIU01739.1"/>
    <property type="molecule type" value="Genomic_DNA"/>
</dbReference>
<protein>
    <submittedName>
        <fullName evidence="2">Uncharacterized protein</fullName>
    </submittedName>
</protein>
<feature type="compositionally biased region" description="Gly residues" evidence="1">
    <location>
        <begin position="110"/>
        <end position="127"/>
    </location>
</feature>
<evidence type="ECO:0000256" key="1">
    <source>
        <dbReference type="SAM" id="MobiDB-lite"/>
    </source>
</evidence>
<accession>A0AA40JRI9</accession>
<sequence length="127" mass="12379">VLVAPPLVAGFAMHPAPALQRLDQLVDRLLLPVPPQDQVVEAALPVASDQVDGRIIGAFPHHHQPGAAVDRAGLPPLGHVPPPPPPPPPAGRGGGEVGAAAPGRDRDRGGGGGGLGPALPGGGGGLG</sequence>
<evidence type="ECO:0000313" key="2">
    <source>
        <dbReference type="EMBL" id="KIU01739.1"/>
    </source>
</evidence>
<reference evidence="2 3" key="1">
    <citation type="submission" date="2015-01" db="EMBL/GenBank/DDBJ databases">
        <title>Characterization of Swiss Staphylococcus aureus strains involved in food poisoning.</title>
        <authorList>
            <person name="Crovadore J."/>
            <person name="Chablais R."/>
            <person name="Tonacini J."/>
            <person name="Schnyder B."/>
            <person name="Lefort F."/>
        </authorList>
    </citation>
    <scope>NUCLEOTIDE SEQUENCE [LARGE SCALE GENOMIC DNA]</scope>
    <source>
        <strain evidence="2 3">SA-120</strain>
    </source>
</reference>
<name>A0AA40JRI9_STAAU</name>
<dbReference type="AlphaFoldDB" id="A0AA40JRI9"/>
<dbReference type="Proteomes" id="UP000032274">
    <property type="component" value="Unassembled WGS sequence"/>
</dbReference>
<comment type="caution">
    <text evidence="2">The sequence shown here is derived from an EMBL/GenBank/DDBJ whole genome shotgun (WGS) entry which is preliminary data.</text>
</comment>
<feature type="non-terminal residue" evidence="2">
    <location>
        <position position="127"/>
    </location>
</feature>
<feature type="non-terminal residue" evidence="2">
    <location>
        <position position="1"/>
    </location>
</feature>
<feature type="compositionally biased region" description="Pro residues" evidence="1">
    <location>
        <begin position="78"/>
        <end position="90"/>
    </location>
</feature>
<gene>
    <name evidence="2" type="ORF">QU38_00070</name>
</gene>
<proteinExistence type="predicted"/>
<feature type="region of interest" description="Disordered" evidence="1">
    <location>
        <begin position="59"/>
        <end position="127"/>
    </location>
</feature>
<organism evidence="2 3">
    <name type="scientific">Staphylococcus aureus</name>
    <dbReference type="NCBI Taxonomy" id="1280"/>
    <lineage>
        <taxon>Bacteria</taxon>
        <taxon>Bacillati</taxon>
        <taxon>Bacillota</taxon>
        <taxon>Bacilli</taxon>
        <taxon>Bacillales</taxon>
        <taxon>Staphylococcaceae</taxon>
        <taxon>Staphylococcus</taxon>
    </lineage>
</organism>